<dbReference type="EMBL" id="MOBZ01000020">
    <property type="protein sequence ID" value="ROO03905.1"/>
    <property type="molecule type" value="Genomic_DNA"/>
</dbReference>
<keyword evidence="3 6" id="KW-0812">Transmembrane</keyword>
<accession>A0A423NZZ4</accession>
<comment type="caution">
    <text evidence="7">The sequence shown here is derived from an EMBL/GenBank/DDBJ whole genome shotgun (WGS) entry which is preliminary data.</text>
</comment>
<feature type="transmembrane region" description="Helical" evidence="6">
    <location>
        <begin position="71"/>
        <end position="91"/>
    </location>
</feature>
<evidence type="ECO:0000313" key="8">
    <source>
        <dbReference type="Proteomes" id="UP000283619"/>
    </source>
</evidence>
<evidence type="ECO:0008006" key="9">
    <source>
        <dbReference type="Google" id="ProtNLM"/>
    </source>
</evidence>
<keyword evidence="2" id="KW-1003">Cell membrane</keyword>
<dbReference type="GO" id="GO:0005886">
    <property type="term" value="C:plasma membrane"/>
    <property type="evidence" value="ECO:0007669"/>
    <property type="project" value="UniProtKB-SubCell"/>
</dbReference>
<sequence>MDFQLWILFCVVFLSAAILPGPNVAFSMAQALDHGFKESFPGAIGFGLASGGHAVIVLSGLGILVRDNPGILFWLKWLGVVYLLYLAFKALRSHSQVAVATSRKRTPLQMFTGAMVVSFTNPKGILTNIILFPTFIDKGLPYIPQCIALVATAIFISTSVYALYMLMAGHAAKILRTKRQMSVVTGVLYVGVAAAIATTI</sequence>
<evidence type="ECO:0000256" key="3">
    <source>
        <dbReference type="ARBA" id="ARBA00022692"/>
    </source>
</evidence>
<dbReference type="PANTHER" id="PTHR30086">
    <property type="entry name" value="ARGININE EXPORTER PROTEIN ARGO"/>
    <property type="match status" value="1"/>
</dbReference>
<dbReference type="GO" id="GO:0015171">
    <property type="term" value="F:amino acid transmembrane transporter activity"/>
    <property type="evidence" value="ECO:0007669"/>
    <property type="project" value="TreeGrafter"/>
</dbReference>
<keyword evidence="4 6" id="KW-1133">Transmembrane helix</keyword>
<dbReference type="PANTHER" id="PTHR30086:SF20">
    <property type="entry name" value="ARGININE EXPORTER PROTEIN ARGO-RELATED"/>
    <property type="match status" value="1"/>
</dbReference>
<organism evidence="7 8">
    <name type="scientific">Pseudomonas fluorescens</name>
    <dbReference type="NCBI Taxonomy" id="294"/>
    <lineage>
        <taxon>Bacteria</taxon>
        <taxon>Pseudomonadati</taxon>
        <taxon>Pseudomonadota</taxon>
        <taxon>Gammaproteobacteria</taxon>
        <taxon>Pseudomonadales</taxon>
        <taxon>Pseudomonadaceae</taxon>
        <taxon>Pseudomonas</taxon>
    </lineage>
</organism>
<evidence type="ECO:0000256" key="6">
    <source>
        <dbReference type="SAM" id="Phobius"/>
    </source>
</evidence>
<evidence type="ECO:0000256" key="5">
    <source>
        <dbReference type="ARBA" id="ARBA00023136"/>
    </source>
</evidence>
<feature type="transmembrane region" description="Helical" evidence="6">
    <location>
        <begin position="111"/>
        <end position="136"/>
    </location>
</feature>
<gene>
    <name evidence="7" type="ORF">BK673_24670</name>
</gene>
<reference evidence="7 8" key="1">
    <citation type="submission" date="2016-10" db="EMBL/GenBank/DDBJ databases">
        <title>Comparative genome analysis of multiple Pseudomonas spp. focuses on biocontrol and plant growth promoting traits.</title>
        <authorList>
            <person name="Tao X.-Y."/>
            <person name="Taylor C.G."/>
        </authorList>
    </citation>
    <scope>NUCLEOTIDE SEQUENCE [LARGE SCALE GENOMIC DNA]</scope>
    <source>
        <strain evidence="7 8">36G2</strain>
    </source>
</reference>
<evidence type="ECO:0000256" key="1">
    <source>
        <dbReference type="ARBA" id="ARBA00004651"/>
    </source>
</evidence>
<protein>
    <recommendedName>
        <fullName evidence="9">LysE family translocator</fullName>
    </recommendedName>
</protein>
<feature type="transmembrane region" description="Helical" evidence="6">
    <location>
        <begin position="6"/>
        <end position="28"/>
    </location>
</feature>
<comment type="subcellular location">
    <subcellularLocation>
        <location evidence="1">Cell membrane</location>
        <topology evidence="1">Multi-pass membrane protein</topology>
    </subcellularLocation>
</comment>
<feature type="transmembrane region" description="Helical" evidence="6">
    <location>
        <begin position="40"/>
        <end position="65"/>
    </location>
</feature>
<feature type="transmembrane region" description="Helical" evidence="6">
    <location>
        <begin position="181"/>
        <end position="199"/>
    </location>
</feature>
<evidence type="ECO:0000256" key="2">
    <source>
        <dbReference type="ARBA" id="ARBA00022475"/>
    </source>
</evidence>
<proteinExistence type="predicted"/>
<dbReference type="InterPro" id="IPR001123">
    <property type="entry name" value="LeuE-type"/>
</dbReference>
<dbReference type="Pfam" id="PF01810">
    <property type="entry name" value="LysE"/>
    <property type="match status" value="1"/>
</dbReference>
<keyword evidence="5 6" id="KW-0472">Membrane</keyword>
<dbReference type="Proteomes" id="UP000283619">
    <property type="component" value="Unassembled WGS sequence"/>
</dbReference>
<evidence type="ECO:0000313" key="7">
    <source>
        <dbReference type="EMBL" id="ROO03905.1"/>
    </source>
</evidence>
<feature type="transmembrane region" description="Helical" evidence="6">
    <location>
        <begin position="142"/>
        <end position="169"/>
    </location>
</feature>
<name>A0A423NZZ4_PSEFL</name>
<dbReference type="AlphaFoldDB" id="A0A423NZZ4"/>
<evidence type="ECO:0000256" key="4">
    <source>
        <dbReference type="ARBA" id="ARBA00022989"/>
    </source>
</evidence>